<dbReference type="EMBL" id="JBBWWR010000006">
    <property type="protein sequence ID" value="KAK8964611.1"/>
    <property type="molecule type" value="Genomic_DNA"/>
</dbReference>
<proteinExistence type="predicted"/>
<evidence type="ECO:0000313" key="4">
    <source>
        <dbReference type="Proteomes" id="UP001412067"/>
    </source>
</evidence>
<evidence type="ECO:0000313" key="2">
    <source>
        <dbReference type="EMBL" id="KAK8964611.1"/>
    </source>
</evidence>
<keyword evidence="1" id="KW-1133">Transmembrane helix</keyword>
<reference evidence="3" key="2">
    <citation type="submission" date="2024-02" db="EMBL/GenBank/DDBJ databases">
        <authorList>
            <person name="Li M.-H."/>
            <person name="Liu K.-W."/>
            <person name="Li Z."/>
            <person name="Lu H.-C."/>
            <person name="Ye Q.-L."/>
            <person name="Zhang D."/>
            <person name="Wang J.-Y."/>
            <person name="Li Y.-F."/>
            <person name="Zhong Z.-M."/>
            <person name="Liu X."/>
            <person name="Yu X."/>
            <person name="Liu D.-K."/>
            <person name="Tu X.-D."/>
            <person name="Liu B."/>
            <person name="Hao Y."/>
            <person name="Liao X.-Y."/>
            <person name="Jiang Y.-T."/>
            <person name="Sun W.-H."/>
            <person name="Chen J."/>
            <person name="Ai Y."/>
            <person name="Zhai J.-W."/>
            <person name="Wu S.-S."/>
            <person name="Zhou Z."/>
            <person name="Hsiao Y.-Y."/>
            <person name="Wu W.-L."/>
            <person name="Chen Y.-Y."/>
            <person name="Lin Y.-F."/>
            <person name="Hsu J.-L."/>
            <person name="Li C.-Y."/>
            <person name="Wang Z.-W."/>
            <person name="Zhao X."/>
            <person name="Zhong W.-Y."/>
            <person name="Ma X.-K."/>
            <person name="Ma L."/>
            <person name="Huang J."/>
            <person name="Chen G.-Z."/>
            <person name="Huang M.-Z."/>
            <person name="Huang L."/>
            <person name="Peng D.-H."/>
            <person name="Luo Y.-B."/>
            <person name="Zou S.-Q."/>
            <person name="Chen S.-P."/>
            <person name="Lan S."/>
            <person name="Tsai W.-C."/>
            <person name="Van De Peer Y."/>
            <person name="Liu Z.-J."/>
        </authorList>
    </citation>
    <scope>NUCLEOTIDE SEQUENCE</scope>
    <source>
        <strain evidence="3">Lor288</strain>
        <tissue evidence="3">Flower</tissue>
    </source>
</reference>
<keyword evidence="1" id="KW-0812">Transmembrane</keyword>
<feature type="transmembrane region" description="Helical" evidence="1">
    <location>
        <begin position="6"/>
        <end position="27"/>
    </location>
</feature>
<keyword evidence="4" id="KW-1185">Reference proteome</keyword>
<evidence type="ECO:0000313" key="3">
    <source>
        <dbReference type="EMBL" id="KAK8966849.1"/>
    </source>
</evidence>
<name>A0ABR2MT61_9ASPA</name>
<evidence type="ECO:0000256" key="1">
    <source>
        <dbReference type="SAM" id="Phobius"/>
    </source>
</evidence>
<accession>A0ABR2MT61</accession>
<comment type="caution">
    <text evidence="3">The sequence shown here is derived from an EMBL/GenBank/DDBJ whole genome shotgun (WGS) entry which is preliminary data.</text>
</comment>
<dbReference type="Proteomes" id="UP001412067">
    <property type="component" value="Unassembled WGS sequence"/>
</dbReference>
<sequence length="57" mass="6475">MSQLELLRLLLCHAMLLAIGSCWLPILKNKTGISMTQCRIPRTGHPYGTMYVVILFK</sequence>
<dbReference type="EMBL" id="JBBWWR010000005">
    <property type="protein sequence ID" value="KAK8966849.1"/>
    <property type="molecule type" value="Genomic_DNA"/>
</dbReference>
<organism evidence="3 4">
    <name type="scientific">Platanthera guangdongensis</name>
    <dbReference type="NCBI Taxonomy" id="2320717"/>
    <lineage>
        <taxon>Eukaryota</taxon>
        <taxon>Viridiplantae</taxon>
        <taxon>Streptophyta</taxon>
        <taxon>Embryophyta</taxon>
        <taxon>Tracheophyta</taxon>
        <taxon>Spermatophyta</taxon>
        <taxon>Magnoliopsida</taxon>
        <taxon>Liliopsida</taxon>
        <taxon>Asparagales</taxon>
        <taxon>Orchidaceae</taxon>
        <taxon>Orchidoideae</taxon>
        <taxon>Orchideae</taxon>
        <taxon>Orchidinae</taxon>
        <taxon>Platanthera</taxon>
    </lineage>
</organism>
<keyword evidence="1" id="KW-0472">Membrane</keyword>
<gene>
    <name evidence="3" type="ORF">KSP40_PGU007372</name>
    <name evidence="2" type="ORF">KSP40_PGU015597</name>
</gene>
<protein>
    <submittedName>
        <fullName evidence="3">Uncharacterized protein</fullName>
    </submittedName>
</protein>
<reference evidence="3 4" key="1">
    <citation type="journal article" date="2022" name="Nat. Plants">
        <title>Genomes of leafy and leafless Platanthera orchids illuminate the evolution of mycoheterotrophy.</title>
        <authorList>
            <person name="Li M.H."/>
            <person name="Liu K.W."/>
            <person name="Li Z."/>
            <person name="Lu H.C."/>
            <person name="Ye Q.L."/>
            <person name="Zhang D."/>
            <person name="Wang J.Y."/>
            <person name="Li Y.F."/>
            <person name="Zhong Z.M."/>
            <person name="Liu X."/>
            <person name="Yu X."/>
            <person name="Liu D.K."/>
            <person name="Tu X.D."/>
            <person name="Liu B."/>
            <person name="Hao Y."/>
            <person name="Liao X.Y."/>
            <person name="Jiang Y.T."/>
            <person name="Sun W.H."/>
            <person name="Chen J."/>
            <person name="Chen Y.Q."/>
            <person name="Ai Y."/>
            <person name="Zhai J.W."/>
            <person name="Wu S.S."/>
            <person name="Zhou Z."/>
            <person name="Hsiao Y.Y."/>
            <person name="Wu W.L."/>
            <person name="Chen Y.Y."/>
            <person name="Lin Y.F."/>
            <person name="Hsu J.L."/>
            <person name="Li C.Y."/>
            <person name="Wang Z.W."/>
            <person name="Zhao X."/>
            <person name="Zhong W.Y."/>
            <person name="Ma X.K."/>
            <person name="Ma L."/>
            <person name="Huang J."/>
            <person name="Chen G.Z."/>
            <person name="Huang M.Z."/>
            <person name="Huang L."/>
            <person name="Peng D.H."/>
            <person name="Luo Y.B."/>
            <person name="Zou S.Q."/>
            <person name="Chen S.P."/>
            <person name="Lan S."/>
            <person name="Tsai W.C."/>
            <person name="Van de Peer Y."/>
            <person name="Liu Z.J."/>
        </authorList>
    </citation>
    <scope>NUCLEOTIDE SEQUENCE [LARGE SCALE GENOMIC DNA]</scope>
    <source>
        <strain evidence="3">Lor288</strain>
    </source>
</reference>